<evidence type="ECO:0000256" key="1">
    <source>
        <dbReference type="ARBA" id="ARBA00005166"/>
    </source>
</evidence>
<comment type="similarity">
    <text evidence="3">In the C-terminal section; belongs to the transferase hexapeptide repeat family.</text>
</comment>
<reference evidence="14 15" key="1">
    <citation type="journal article" date="2016" name="Nat. Commun.">
        <title>Thousands of microbial genomes shed light on interconnected biogeochemical processes in an aquifer system.</title>
        <authorList>
            <person name="Anantharaman K."/>
            <person name="Brown C.T."/>
            <person name="Hug L.A."/>
            <person name="Sharon I."/>
            <person name="Castelle C.J."/>
            <person name="Probst A.J."/>
            <person name="Thomas B.C."/>
            <person name="Singh A."/>
            <person name="Wilkins M.J."/>
            <person name="Karaoz U."/>
            <person name="Brodie E.L."/>
            <person name="Williams K.H."/>
            <person name="Hubbard S.S."/>
            <person name="Banfield J.F."/>
        </authorList>
    </citation>
    <scope>NUCLEOTIDE SEQUENCE [LARGE SCALE GENOMIC DNA]</scope>
</reference>
<comment type="catalytic activity">
    <reaction evidence="11">
        <text>N-acetyl-alpha-D-glucosamine 1-phosphate + UTP + H(+) = UDP-N-acetyl-alpha-D-glucosamine + diphosphate</text>
        <dbReference type="Rhea" id="RHEA:13509"/>
        <dbReference type="ChEBI" id="CHEBI:15378"/>
        <dbReference type="ChEBI" id="CHEBI:33019"/>
        <dbReference type="ChEBI" id="CHEBI:46398"/>
        <dbReference type="ChEBI" id="CHEBI:57705"/>
        <dbReference type="ChEBI" id="CHEBI:57776"/>
        <dbReference type="EC" id="2.7.7.23"/>
    </reaction>
</comment>
<evidence type="ECO:0000259" key="12">
    <source>
        <dbReference type="Pfam" id="PF00483"/>
    </source>
</evidence>
<organism evidence="14 15">
    <name type="scientific">Candidatus Terrybacteria bacterium RIFCSPLOWO2_01_FULL_58_14</name>
    <dbReference type="NCBI Taxonomy" id="1802369"/>
    <lineage>
        <taxon>Bacteria</taxon>
        <taxon>Candidatus Terryibacteriota</taxon>
    </lineage>
</organism>
<dbReference type="Pfam" id="PF25087">
    <property type="entry name" value="GMPPB_C"/>
    <property type="match status" value="1"/>
</dbReference>
<evidence type="ECO:0000256" key="5">
    <source>
        <dbReference type="ARBA" id="ARBA00022679"/>
    </source>
</evidence>
<accession>A0A1G2PVQ5</accession>
<dbReference type="SUPFAM" id="SSF53448">
    <property type="entry name" value="Nucleotide-diphospho-sugar transferases"/>
    <property type="match status" value="1"/>
</dbReference>
<dbReference type="Gene3D" id="3.90.550.10">
    <property type="entry name" value="Spore Coat Polysaccharide Biosynthesis Protein SpsA, Chain A"/>
    <property type="match status" value="1"/>
</dbReference>
<gene>
    <name evidence="14" type="ORF">A2991_03255</name>
</gene>
<feature type="domain" description="Nucleotidyl transferase" evidence="12">
    <location>
        <begin position="7"/>
        <end position="169"/>
    </location>
</feature>
<comment type="pathway">
    <text evidence="1">Nucleotide-sugar biosynthesis; UDP-N-acetyl-alpha-D-glucosamine biosynthesis; N-acetyl-alpha-D-glucosamine 1-phosphate from alpha-D-glucosamine 6-phosphate (route II): step 2/2.</text>
</comment>
<dbReference type="InterPro" id="IPR001451">
    <property type="entry name" value="Hexapep"/>
</dbReference>
<protein>
    <submittedName>
        <fullName evidence="14">Uncharacterized protein</fullName>
    </submittedName>
</protein>
<comment type="catalytic activity">
    <reaction evidence="10">
        <text>alpha-D-glucosamine 1-phosphate + acetyl-CoA = N-acetyl-alpha-D-glucosamine 1-phosphate + CoA + H(+)</text>
        <dbReference type="Rhea" id="RHEA:13725"/>
        <dbReference type="ChEBI" id="CHEBI:15378"/>
        <dbReference type="ChEBI" id="CHEBI:57287"/>
        <dbReference type="ChEBI" id="CHEBI:57288"/>
        <dbReference type="ChEBI" id="CHEBI:57776"/>
        <dbReference type="ChEBI" id="CHEBI:58516"/>
        <dbReference type="EC" id="2.3.1.157"/>
    </reaction>
</comment>
<keyword evidence="7" id="KW-0677">Repeat</keyword>
<evidence type="ECO:0000259" key="13">
    <source>
        <dbReference type="Pfam" id="PF25087"/>
    </source>
</evidence>
<dbReference type="AlphaFoldDB" id="A0A1G2PVQ5"/>
<dbReference type="GO" id="GO:0019134">
    <property type="term" value="F:glucosamine-1-phosphate N-acetyltransferase activity"/>
    <property type="evidence" value="ECO:0007669"/>
    <property type="project" value="UniProtKB-EC"/>
</dbReference>
<keyword evidence="8" id="KW-0511">Multifunctional enzyme</keyword>
<evidence type="ECO:0000313" key="15">
    <source>
        <dbReference type="Proteomes" id="UP000177865"/>
    </source>
</evidence>
<proteinExistence type="inferred from homology"/>
<comment type="similarity">
    <text evidence="4">In the N-terminal section; belongs to the N-acetylglucosamine-1-phosphate uridyltransferase family.</text>
</comment>
<comment type="caution">
    <text evidence="14">The sequence shown here is derived from an EMBL/GenBank/DDBJ whole genome shotgun (WGS) entry which is preliminary data.</text>
</comment>
<comment type="pathway">
    <text evidence="2">Nucleotide-sugar biosynthesis; UDP-N-acetyl-alpha-D-glucosamine biosynthesis; UDP-N-acetyl-alpha-D-glucosamine from N-acetyl-alpha-D-glucosamine 1-phosphate: step 1/1.</text>
</comment>
<keyword evidence="5" id="KW-0808">Transferase</keyword>
<dbReference type="InterPro" id="IPR011004">
    <property type="entry name" value="Trimer_LpxA-like_sf"/>
</dbReference>
<sequence length="408" mass="43346">MEAAGSGKPILHSTLTTLLSAGIERILLVHRPEDSALIEMIRGDPSLAHTVELIPHGKAEGQGEALLAAATRIWSSTVFLVGPEKVTADQLLGRLKDGGAGMPAALLLTKSISSAPSDYGIAVCRGARVLRVREKPGREQSPARGRRIVGAYLLHRSFFAALAHVQAQSPGHYTFEAALDLSASLNEVRHLQCDDLETPSLKYPWHLLDIHQFLLRRDVRRAIHPSARIHPTAVIEGDVRIEEGVEILAHAVIKGPCAIGRNAIIGDHSLIRGGCLIGPDSIVGAFTELKASIIGEGARTHGNCVLDSIIARGANIGAGTVTANRRLDGGPVRSTVGTDRIDALRTHLGTIIGPEASIGINVAIAPGVKIGTRAVIGMGSAIHRDVPDDTLIFFDQAHGELRQQHRPA</sequence>
<dbReference type="Proteomes" id="UP000177865">
    <property type="component" value="Unassembled WGS sequence"/>
</dbReference>
<keyword evidence="9" id="KW-0012">Acyltransferase</keyword>
<dbReference type="SUPFAM" id="SSF51161">
    <property type="entry name" value="Trimeric LpxA-like enzymes"/>
    <property type="match status" value="1"/>
</dbReference>
<evidence type="ECO:0000313" key="14">
    <source>
        <dbReference type="EMBL" id="OHA52408.1"/>
    </source>
</evidence>
<dbReference type="EMBL" id="MHSZ01000032">
    <property type="protein sequence ID" value="OHA52408.1"/>
    <property type="molecule type" value="Genomic_DNA"/>
</dbReference>
<dbReference type="Pfam" id="PF00483">
    <property type="entry name" value="NTP_transferase"/>
    <property type="match status" value="1"/>
</dbReference>
<dbReference type="InterPro" id="IPR029044">
    <property type="entry name" value="Nucleotide-diphossugar_trans"/>
</dbReference>
<dbReference type="PROSITE" id="PS00101">
    <property type="entry name" value="HEXAPEP_TRANSFERASES"/>
    <property type="match status" value="2"/>
</dbReference>
<dbReference type="Gene3D" id="2.160.10.10">
    <property type="entry name" value="Hexapeptide repeat proteins"/>
    <property type="match status" value="1"/>
</dbReference>
<feature type="domain" description="Mannose-1-phosphate guanyltransferase C-terminal" evidence="13">
    <location>
        <begin position="222"/>
        <end position="308"/>
    </location>
</feature>
<dbReference type="GO" id="GO:0003977">
    <property type="term" value="F:UDP-N-acetylglucosamine diphosphorylase activity"/>
    <property type="evidence" value="ECO:0007669"/>
    <property type="project" value="UniProtKB-EC"/>
</dbReference>
<dbReference type="InterPro" id="IPR018357">
    <property type="entry name" value="Hexapep_transf_CS"/>
</dbReference>
<dbReference type="InterPro" id="IPR050065">
    <property type="entry name" value="GlmU-like"/>
</dbReference>
<dbReference type="InterPro" id="IPR005835">
    <property type="entry name" value="NTP_transferase_dom"/>
</dbReference>
<dbReference type="InterPro" id="IPR056729">
    <property type="entry name" value="GMPPB_C"/>
</dbReference>
<evidence type="ECO:0000256" key="4">
    <source>
        <dbReference type="ARBA" id="ARBA00007947"/>
    </source>
</evidence>
<evidence type="ECO:0000256" key="6">
    <source>
        <dbReference type="ARBA" id="ARBA00022695"/>
    </source>
</evidence>
<dbReference type="PANTHER" id="PTHR43584">
    <property type="entry name" value="NUCLEOTIDYL TRANSFERASE"/>
    <property type="match status" value="1"/>
</dbReference>
<name>A0A1G2PVQ5_9BACT</name>
<dbReference type="Pfam" id="PF00132">
    <property type="entry name" value="Hexapep"/>
    <property type="match status" value="1"/>
</dbReference>
<evidence type="ECO:0000256" key="7">
    <source>
        <dbReference type="ARBA" id="ARBA00022737"/>
    </source>
</evidence>
<keyword evidence="6" id="KW-0548">Nucleotidyltransferase</keyword>
<evidence type="ECO:0000256" key="8">
    <source>
        <dbReference type="ARBA" id="ARBA00023268"/>
    </source>
</evidence>
<evidence type="ECO:0000256" key="10">
    <source>
        <dbReference type="ARBA" id="ARBA00048247"/>
    </source>
</evidence>
<evidence type="ECO:0000256" key="9">
    <source>
        <dbReference type="ARBA" id="ARBA00023315"/>
    </source>
</evidence>
<dbReference type="PANTHER" id="PTHR43584:SF8">
    <property type="entry name" value="N-ACETYLMURAMATE ALPHA-1-PHOSPHATE URIDYLYLTRANSFERASE"/>
    <property type="match status" value="1"/>
</dbReference>
<evidence type="ECO:0000256" key="3">
    <source>
        <dbReference type="ARBA" id="ARBA00007707"/>
    </source>
</evidence>
<evidence type="ECO:0000256" key="11">
    <source>
        <dbReference type="ARBA" id="ARBA00048493"/>
    </source>
</evidence>
<evidence type="ECO:0000256" key="2">
    <source>
        <dbReference type="ARBA" id="ARBA00005208"/>
    </source>
</evidence>